<evidence type="ECO:0000313" key="2">
    <source>
        <dbReference type="Proteomes" id="UP000649617"/>
    </source>
</evidence>
<name>A0A812SMB9_SYMPI</name>
<gene>
    <name evidence="1" type="ORF">SPIL2461_LOCUS12645</name>
</gene>
<reference evidence="1" key="1">
    <citation type="submission" date="2021-02" db="EMBL/GenBank/DDBJ databases">
        <authorList>
            <person name="Dougan E. K."/>
            <person name="Rhodes N."/>
            <person name="Thang M."/>
            <person name="Chan C."/>
        </authorList>
    </citation>
    <scope>NUCLEOTIDE SEQUENCE</scope>
</reference>
<dbReference type="OrthoDB" id="434629at2759"/>
<accession>A0A812SMB9</accession>
<protein>
    <recommendedName>
        <fullName evidence="3">ATP-grasp domain-containing protein</fullName>
    </recommendedName>
</protein>
<dbReference type="EMBL" id="CAJNIZ010026269">
    <property type="protein sequence ID" value="CAE7490609.1"/>
    <property type="molecule type" value="Genomic_DNA"/>
</dbReference>
<dbReference type="Proteomes" id="UP000649617">
    <property type="component" value="Unassembled WGS sequence"/>
</dbReference>
<evidence type="ECO:0008006" key="3">
    <source>
        <dbReference type="Google" id="ProtNLM"/>
    </source>
</evidence>
<organism evidence="1 2">
    <name type="scientific">Symbiodinium pilosum</name>
    <name type="common">Dinoflagellate</name>
    <dbReference type="NCBI Taxonomy" id="2952"/>
    <lineage>
        <taxon>Eukaryota</taxon>
        <taxon>Sar</taxon>
        <taxon>Alveolata</taxon>
        <taxon>Dinophyceae</taxon>
        <taxon>Suessiales</taxon>
        <taxon>Symbiodiniaceae</taxon>
        <taxon>Symbiodinium</taxon>
    </lineage>
</organism>
<evidence type="ECO:0000313" key="1">
    <source>
        <dbReference type="EMBL" id="CAE7490609.1"/>
    </source>
</evidence>
<proteinExistence type="predicted"/>
<feature type="non-terminal residue" evidence="1">
    <location>
        <position position="351"/>
    </location>
</feature>
<sequence>MAVATGNNAPGLPQPVFESLLQRIEGDLLAAIKAAPGYSLLYEPSEELLRYCRDLLAGGKSGNSVKDWRCVMNKRIALSYKEKPQELVWLDDKLEQVDRTSALLKGERHLPLLGHTDKGDAVGLKKLSQKLRACSQPVVVKPRHGSNSKHVFLWPKPQEVDATALEESVLKASESHDKSWGKESWNQNAVPKGVLLQPMYASLAEFLHGAQGGEAQADHHAFERGVCPKYLRPLELKVQVLFGEVVGAQLNTHPQYLWVARDGSLHLWDQTAEGFQTRHAKEPEELPQELVNPLRETLQEHWQRLRCDSEQLAKLAGLDEIRVDWLLGDPKWGPRIGELTHLGTFAIELMP</sequence>
<dbReference type="AlphaFoldDB" id="A0A812SMB9"/>
<keyword evidence="2" id="KW-1185">Reference proteome</keyword>
<comment type="caution">
    <text evidence="1">The sequence shown here is derived from an EMBL/GenBank/DDBJ whole genome shotgun (WGS) entry which is preliminary data.</text>
</comment>